<dbReference type="InterPro" id="IPR026236">
    <property type="entry name" value="Int2_metazoa"/>
</dbReference>
<keyword evidence="5" id="KW-1185">Reference proteome</keyword>
<dbReference type="PANTHER" id="PTHR28608:SF1">
    <property type="entry name" value="INTEGRATOR COMPLEX SUBUNIT 2"/>
    <property type="match status" value="1"/>
</dbReference>
<name>A0A6H5I547_9HYME</name>
<dbReference type="OrthoDB" id="70899at2759"/>
<comment type="subcellular location">
    <subcellularLocation>
        <location evidence="1">Nucleus</location>
    </subcellularLocation>
</comment>
<evidence type="ECO:0000256" key="2">
    <source>
        <dbReference type="ARBA" id="ARBA00006705"/>
    </source>
</evidence>
<evidence type="ECO:0000313" key="4">
    <source>
        <dbReference type="EMBL" id="CAB0033032.1"/>
    </source>
</evidence>
<protein>
    <recommendedName>
        <fullName evidence="6">Integrator complex subunit 2</fullName>
    </recommendedName>
</protein>
<dbReference type="PANTHER" id="PTHR28608">
    <property type="entry name" value="INTEGRATOR COMPLEX SUBUNIT 2"/>
    <property type="match status" value="1"/>
</dbReference>
<gene>
    <name evidence="4" type="ORF">TBRA_LOCUS4955</name>
</gene>
<comment type="similarity">
    <text evidence="2">Belongs to the Integrator subunit 2 family.</text>
</comment>
<organism evidence="4 5">
    <name type="scientific">Trichogramma brassicae</name>
    <dbReference type="NCBI Taxonomy" id="86971"/>
    <lineage>
        <taxon>Eukaryota</taxon>
        <taxon>Metazoa</taxon>
        <taxon>Ecdysozoa</taxon>
        <taxon>Arthropoda</taxon>
        <taxon>Hexapoda</taxon>
        <taxon>Insecta</taxon>
        <taxon>Pterygota</taxon>
        <taxon>Neoptera</taxon>
        <taxon>Endopterygota</taxon>
        <taxon>Hymenoptera</taxon>
        <taxon>Apocrita</taxon>
        <taxon>Proctotrupomorpha</taxon>
        <taxon>Chalcidoidea</taxon>
        <taxon>Trichogrammatidae</taxon>
        <taxon>Trichogramma</taxon>
    </lineage>
</organism>
<evidence type="ECO:0000256" key="3">
    <source>
        <dbReference type="ARBA" id="ARBA00023242"/>
    </source>
</evidence>
<dbReference type="Proteomes" id="UP000479190">
    <property type="component" value="Unassembled WGS sequence"/>
</dbReference>
<evidence type="ECO:0008006" key="6">
    <source>
        <dbReference type="Google" id="ProtNLM"/>
    </source>
</evidence>
<dbReference type="Pfam" id="PF14750">
    <property type="entry name" value="INTS2"/>
    <property type="match status" value="1"/>
</dbReference>
<accession>A0A6H5I547</accession>
<dbReference type="GO" id="GO:0032039">
    <property type="term" value="C:integrator complex"/>
    <property type="evidence" value="ECO:0007669"/>
    <property type="project" value="InterPro"/>
</dbReference>
<sequence>MQQQSAGPRVTARVFQAIQSVDTGELAQLSERELRPILPCLVRISLIAPIETTADCMEARQEILTILSGIESVNAMVALLSIDFHQLNDDVKKEKELRAKKDTAHSDSILVPPTPASTVLMEFERSDANRRIRLVLTEIIYIGAQLQELTDNPDYQIKQSDLFESAVYIEEICHIICLALAELPNQISIPDTCETLLHIKYGPEMICWIVANNPDTFMEVCTFLIAKGERQEESALSSTRIQALTMLCQMNPSQALVVRAKCIELCRMPALAITLSLENQNIPNSALESDIVAFVSGLLLGTDQQVRSWIAMFIRNGQKKQFEARLALQALRDELLRRLQAIMAQNTDGKLAESCVVKASALLRLYCALRGIGTIKFQDEEVVMIVKLLISHPPPTPAGVRFVSVGLCMLIACPSLIGHHNLEKPCVEWVQWLVREEAYFENASGVSASFGEMLLLMAIHFHSNQIPAITDLVCATLGMKIPIRTNNLSLIKQIFTNEIFTEQVVTSHAVKVPVTANLNANITGFLPVHCIHQLLKSRAFTKHKVPIKNWIYKQLCDSAPPLHPVLPALVEVYVNSILVTTNKGHEQTNKPITEEEIKRVFQNSDFGLDFDMKKTKRLSELNNENSDSIILDSKTKPSLTSQLLLLYYLLLYEDVRLANMNIFINQHRKVKAYSTEFLSELPIKYLLQQVQREQINYAGLFSPLLRLLATHFPHLSLVDDWLDDEAIHVDLSLKNNDRIIINDSTITEAFDYIHTCSSKTGMMLRKLISMKPVDIWPHAKTIVQFFKRILDKKVPRYIQELYQQVWLRLNTVLPRALWVLSINSLFIEDSAVTTVFLTQETIVLDPLQVLRCDMRVFRCAPVLTVILRILQATLQASRSQLTRHMQDRPFIERNGPMKEDVEREELKTALIAGQESAAAQILLESCLETDEDREVPGQMWALREIRSVVCSYLHQVFIADPSLAKLVHFQGYPRELIPVTVAGIPSMHICLDWIPELMAQPELDKQVFAVDLVSHLAVQYALPKALAVCRLAINTLGTLLGALPSQDRISLFMPILPALTRIGFAFPPLVDGAIDLLVQLGRVSTAQAAFGDREAKKLCQEVNATFSQLLQKAVLQSNVY</sequence>
<evidence type="ECO:0000256" key="1">
    <source>
        <dbReference type="ARBA" id="ARBA00004123"/>
    </source>
</evidence>
<keyword evidence="3" id="KW-0539">Nucleus</keyword>
<reference evidence="4 5" key="1">
    <citation type="submission" date="2020-02" db="EMBL/GenBank/DDBJ databases">
        <authorList>
            <person name="Ferguson B K."/>
        </authorList>
    </citation>
    <scope>NUCLEOTIDE SEQUENCE [LARGE SCALE GENOMIC DNA]</scope>
</reference>
<proteinExistence type="inferred from homology"/>
<evidence type="ECO:0000313" key="5">
    <source>
        <dbReference type="Proteomes" id="UP000479190"/>
    </source>
</evidence>
<dbReference type="AlphaFoldDB" id="A0A6H5I547"/>
<dbReference type="EMBL" id="CADCXV010000696">
    <property type="protein sequence ID" value="CAB0033032.1"/>
    <property type="molecule type" value="Genomic_DNA"/>
</dbReference>
<dbReference type="GO" id="GO:0034472">
    <property type="term" value="P:snRNA 3'-end processing"/>
    <property type="evidence" value="ECO:0007669"/>
    <property type="project" value="TreeGrafter"/>
</dbReference>
<dbReference type="PRINTS" id="PR02105">
    <property type="entry name" value="INTSUBUNIT2"/>
</dbReference>
<dbReference type="InterPro" id="IPR029321">
    <property type="entry name" value="INTS2"/>
</dbReference>